<proteinExistence type="predicted"/>
<reference evidence="1" key="1">
    <citation type="submission" date="2015-12" db="EMBL/GenBank/DDBJ databases">
        <title>Gene expression during late stages of embryo sac development: a critical building block for successful pollen-pistil interactions.</title>
        <authorList>
            <person name="Liu Y."/>
            <person name="Joly V."/>
            <person name="Sabar M."/>
            <person name="Matton D.P."/>
        </authorList>
    </citation>
    <scope>NUCLEOTIDE SEQUENCE</scope>
</reference>
<protein>
    <submittedName>
        <fullName evidence="1">Putative ovule protein</fullName>
    </submittedName>
</protein>
<evidence type="ECO:0000313" key="1">
    <source>
        <dbReference type="EMBL" id="JAP12376.1"/>
    </source>
</evidence>
<name>A0A0V0GWA4_SOLCH</name>
<sequence>MPFSSSLFILMSSLINHKSFKVLDYVNTLNCFLFFSGLLQICPKHCKFTTLCSKIICFNKLDSAPLERQIF</sequence>
<dbReference type="AlphaFoldDB" id="A0A0V0GWA4"/>
<dbReference type="EMBL" id="GEDG01029704">
    <property type="protein sequence ID" value="JAP12376.1"/>
    <property type="molecule type" value="Transcribed_RNA"/>
</dbReference>
<accession>A0A0V0GWA4</accession>
<organism evidence="1">
    <name type="scientific">Solanum chacoense</name>
    <name type="common">Chaco potato</name>
    <dbReference type="NCBI Taxonomy" id="4108"/>
    <lineage>
        <taxon>Eukaryota</taxon>
        <taxon>Viridiplantae</taxon>
        <taxon>Streptophyta</taxon>
        <taxon>Embryophyta</taxon>
        <taxon>Tracheophyta</taxon>
        <taxon>Spermatophyta</taxon>
        <taxon>Magnoliopsida</taxon>
        <taxon>eudicotyledons</taxon>
        <taxon>Gunneridae</taxon>
        <taxon>Pentapetalae</taxon>
        <taxon>asterids</taxon>
        <taxon>lamiids</taxon>
        <taxon>Solanales</taxon>
        <taxon>Solanaceae</taxon>
        <taxon>Solanoideae</taxon>
        <taxon>Solaneae</taxon>
        <taxon>Solanum</taxon>
    </lineage>
</organism>